<organism evidence="9 10">
    <name type="scientific">Rhodococcus koreensis</name>
    <dbReference type="NCBI Taxonomy" id="99653"/>
    <lineage>
        <taxon>Bacteria</taxon>
        <taxon>Bacillati</taxon>
        <taxon>Actinomycetota</taxon>
        <taxon>Actinomycetes</taxon>
        <taxon>Mycobacteriales</taxon>
        <taxon>Nocardiaceae</taxon>
        <taxon>Rhodococcus</taxon>
    </lineage>
</organism>
<dbReference type="Proteomes" id="UP000183561">
    <property type="component" value="Unassembled WGS sequence"/>
</dbReference>
<evidence type="ECO:0000313" key="10">
    <source>
        <dbReference type="Proteomes" id="UP000183561"/>
    </source>
</evidence>
<feature type="transmembrane region" description="Helical" evidence="7">
    <location>
        <begin position="221"/>
        <end position="246"/>
    </location>
</feature>
<keyword evidence="4 7" id="KW-0812">Transmembrane</keyword>
<evidence type="ECO:0000256" key="2">
    <source>
        <dbReference type="ARBA" id="ARBA00022448"/>
    </source>
</evidence>
<feature type="transmembrane region" description="Helical" evidence="7">
    <location>
        <begin position="145"/>
        <end position="166"/>
    </location>
</feature>
<feature type="transmembrane region" description="Helical" evidence="7">
    <location>
        <begin position="258"/>
        <end position="277"/>
    </location>
</feature>
<protein>
    <submittedName>
        <fullName evidence="9">Predicted arabinose efflux permease, MFS family</fullName>
    </submittedName>
</protein>
<keyword evidence="5 7" id="KW-1133">Transmembrane helix</keyword>
<dbReference type="RefSeq" id="WP_072945908.1">
    <property type="nucleotide sequence ID" value="NZ_FNSV01000005.1"/>
</dbReference>
<dbReference type="PROSITE" id="PS50850">
    <property type="entry name" value="MFS"/>
    <property type="match status" value="1"/>
</dbReference>
<dbReference type="Pfam" id="PF07690">
    <property type="entry name" value="MFS_1"/>
    <property type="match status" value="1"/>
</dbReference>
<feature type="transmembrane region" description="Helical" evidence="7">
    <location>
        <begin position="86"/>
        <end position="103"/>
    </location>
</feature>
<feature type="domain" description="Major facilitator superfamily (MFS) profile" evidence="8">
    <location>
        <begin position="20"/>
        <end position="403"/>
    </location>
</feature>
<dbReference type="GO" id="GO:0005886">
    <property type="term" value="C:plasma membrane"/>
    <property type="evidence" value="ECO:0007669"/>
    <property type="project" value="UniProtKB-SubCell"/>
</dbReference>
<evidence type="ECO:0000256" key="5">
    <source>
        <dbReference type="ARBA" id="ARBA00022989"/>
    </source>
</evidence>
<dbReference type="InterPro" id="IPR036259">
    <property type="entry name" value="MFS_trans_sf"/>
</dbReference>
<comment type="subcellular location">
    <subcellularLocation>
        <location evidence="1">Cell membrane</location>
        <topology evidence="1">Multi-pass membrane protein</topology>
    </subcellularLocation>
</comment>
<feature type="transmembrane region" description="Helical" evidence="7">
    <location>
        <begin position="18"/>
        <end position="37"/>
    </location>
</feature>
<dbReference type="AlphaFoldDB" id="A0A1H4ZV80"/>
<feature type="transmembrane region" description="Helical" evidence="7">
    <location>
        <begin position="49"/>
        <end position="74"/>
    </location>
</feature>
<evidence type="ECO:0000256" key="3">
    <source>
        <dbReference type="ARBA" id="ARBA00022475"/>
    </source>
</evidence>
<dbReference type="PANTHER" id="PTHR23517:SF13">
    <property type="entry name" value="MAJOR FACILITATOR SUPERFAMILY MFS_1"/>
    <property type="match status" value="1"/>
</dbReference>
<proteinExistence type="predicted"/>
<name>A0A1H4ZV80_9NOCA</name>
<evidence type="ECO:0000313" key="9">
    <source>
        <dbReference type="EMBL" id="SED34126.1"/>
    </source>
</evidence>
<evidence type="ECO:0000256" key="1">
    <source>
        <dbReference type="ARBA" id="ARBA00004651"/>
    </source>
</evidence>
<feature type="transmembrane region" description="Helical" evidence="7">
    <location>
        <begin position="313"/>
        <end position="335"/>
    </location>
</feature>
<evidence type="ECO:0000256" key="4">
    <source>
        <dbReference type="ARBA" id="ARBA00022692"/>
    </source>
</evidence>
<dbReference type="InterPro" id="IPR011701">
    <property type="entry name" value="MFS"/>
</dbReference>
<dbReference type="EMBL" id="FNSV01000005">
    <property type="protein sequence ID" value="SED34126.1"/>
    <property type="molecule type" value="Genomic_DNA"/>
</dbReference>
<feature type="transmembrane region" description="Helical" evidence="7">
    <location>
        <begin position="377"/>
        <end position="399"/>
    </location>
</feature>
<keyword evidence="6 7" id="KW-0472">Membrane</keyword>
<dbReference type="OrthoDB" id="3177957at2"/>
<evidence type="ECO:0000259" key="8">
    <source>
        <dbReference type="PROSITE" id="PS50850"/>
    </source>
</evidence>
<dbReference type="InterPro" id="IPR050171">
    <property type="entry name" value="MFS_Transporters"/>
</dbReference>
<keyword evidence="3" id="KW-1003">Cell membrane</keyword>
<feature type="transmembrane region" description="Helical" evidence="7">
    <location>
        <begin position="347"/>
        <end position="371"/>
    </location>
</feature>
<dbReference type="GO" id="GO:0022857">
    <property type="term" value="F:transmembrane transporter activity"/>
    <property type="evidence" value="ECO:0007669"/>
    <property type="project" value="InterPro"/>
</dbReference>
<evidence type="ECO:0000256" key="6">
    <source>
        <dbReference type="ARBA" id="ARBA00023136"/>
    </source>
</evidence>
<gene>
    <name evidence="9" type="ORF">SAMN04490239_7878</name>
</gene>
<feature type="transmembrane region" description="Helical" evidence="7">
    <location>
        <begin position="109"/>
        <end position="133"/>
    </location>
</feature>
<keyword evidence="2" id="KW-0813">Transport</keyword>
<dbReference type="Gene3D" id="1.20.1250.20">
    <property type="entry name" value="MFS general substrate transporter like domains"/>
    <property type="match status" value="1"/>
</dbReference>
<dbReference type="InterPro" id="IPR020846">
    <property type="entry name" value="MFS_dom"/>
</dbReference>
<sequence length="403" mass="40975">MPSFSPAVSGTRTRRSSALAVGATSFAFLVTMMGTTLPTPLYSIYAQELAFSALTVTILFAVYAVGVVVALALFGRLSDDLGRRPVLFLAVALAAVSAVLFLLPSTLPVFVVARVISGLSAGLMTGTGTAAVIDLFPPDRKAAAGMLAIAVNTGGLGLGTLSAGVIADLTSSPLTIPYVVNLVLAVLAGAALWLFAPAPATRPTWRIRPRRLQVPASIRGAFVTAVLAAGTAFAVTGVLTAVSALFLTEYLGSRSHTMAGLVVFLTFLFMAFGQLLARRMSTAAAMLVGCLALIPSAGLLALALANIVLAPLLASAVVLGVAGGLCLNASIATTVERVEQQFRGGVSSAFFAGIYVMLAVPAVGVGVLARFTDLRAAGIVFSALVAALGAGVAVAQLIARRRA</sequence>
<dbReference type="SUPFAM" id="SSF103473">
    <property type="entry name" value="MFS general substrate transporter"/>
    <property type="match status" value="1"/>
</dbReference>
<feature type="transmembrane region" description="Helical" evidence="7">
    <location>
        <begin position="284"/>
        <end position="307"/>
    </location>
</feature>
<feature type="transmembrane region" description="Helical" evidence="7">
    <location>
        <begin position="178"/>
        <end position="200"/>
    </location>
</feature>
<reference evidence="10" key="1">
    <citation type="submission" date="2016-10" db="EMBL/GenBank/DDBJ databases">
        <authorList>
            <person name="Varghese N."/>
            <person name="Submissions S."/>
        </authorList>
    </citation>
    <scope>NUCLEOTIDE SEQUENCE [LARGE SCALE GENOMIC DNA]</scope>
    <source>
        <strain evidence="10">DSM 44498</strain>
    </source>
</reference>
<dbReference type="PANTHER" id="PTHR23517">
    <property type="entry name" value="RESISTANCE PROTEIN MDTM, PUTATIVE-RELATED-RELATED"/>
    <property type="match status" value="1"/>
</dbReference>
<evidence type="ECO:0000256" key="7">
    <source>
        <dbReference type="SAM" id="Phobius"/>
    </source>
</evidence>
<keyword evidence="10" id="KW-1185">Reference proteome</keyword>
<accession>A0A1H4ZV80</accession>